<evidence type="ECO:0000256" key="9">
    <source>
        <dbReference type="RuleBase" id="RU003814"/>
    </source>
</evidence>
<feature type="region of interest" description="Disordered" evidence="10">
    <location>
        <begin position="1"/>
        <end position="102"/>
    </location>
</feature>
<dbReference type="AlphaFoldDB" id="A0A7S4QQ98"/>
<gene>
    <name evidence="11" type="ORF">DBRI00130_LOCUS5094</name>
</gene>
<evidence type="ECO:0000256" key="1">
    <source>
        <dbReference type="ARBA" id="ARBA00004514"/>
    </source>
</evidence>
<dbReference type="Gene3D" id="3.40.50.10470">
    <property type="entry name" value="Translation initiation factor eif-2b, domain 2"/>
    <property type="match status" value="1"/>
</dbReference>
<evidence type="ECO:0000256" key="3">
    <source>
        <dbReference type="ARBA" id="ARBA00022490"/>
    </source>
</evidence>
<accession>A0A7S4QQ98</accession>
<evidence type="ECO:0000256" key="4">
    <source>
        <dbReference type="ARBA" id="ARBA00022540"/>
    </source>
</evidence>
<evidence type="ECO:0000256" key="10">
    <source>
        <dbReference type="SAM" id="MobiDB-lite"/>
    </source>
</evidence>
<feature type="compositionally biased region" description="Low complexity" evidence="10">
    <location>
        <begin position="59"/>
        <end position="72"/>
    </location>
</feature>
<dbReference type="PANTHER" id="PTHR10233:SF14">
    <property type="entry name" value="TRANSLATION INITIATION FACTOR EIF-2B SUBUNIT DELTA"/>
    <property type="match status" value="1"/>
</dbReference>
<dbReference type="GO" id="GO:0003743">
    <property type="term" value="F:translation initiation factor activity"/>
    <property type="evidence" value="ECO:0007669"/>
    <property type="project" value="UniProtKB-KW"/>
</dbReference>
<dbReference type="PANTHER" id="PTHR10233">
    <property type="entry name" value="TRANSLATION INITIATION FACTOR EIF-2B"/>
    <property type="match status" value="1"/>
</dbReference>
<organism evidence="11">
    <name type="scientific">Ditylum brightwellii</name>
    <dbReference type="NCBI Taxonomy" id="49249"/>
    <lineage>
        <taxon>Eukaryota</taxon>
        <taxon>Sar</taxon>
        <taxon>Stramenopiles</taxon>
        <taxon>Ochrophyta</taxon>
        <taxon>Bacillariophyta</taxon>
        <taxon>Mediophyceae</taxon>
        <taxon>Lithodesmiophycidae</taxon>
        <taxon>Lithodesmiales</taxon>
        <taxon>Lithodesmiaceae</taxon>
        <taxon>Ditylum</taxon>
    </lineage>
</organism>
<evidence type="ECO:0000256" key="7">
    <source>
        <dbReference type="ARBA" id="ARBA00044356"/>
    </source>
</evidence>
<protein>
    <recommendedName>
        <fullName evidence="6">Translation initiation factor eIF2B subunit delta</fullName>
    </recommendedName>
    <alternativeName>
        <fullName evidence="7">eIF2B GDP-GTP exchange factor subunit delta</fullName>
    </alternativeName>
</protein>
<proteinExistence type="inferred from homology"/>
<comment type="subunit">
    <text evidence="8">Component of the translation initiation factor 2B (eIF2B) complex which is a heterodecamer of two sets of five different subunits: alpha, beta, gamma, delta and epsilon. Subunits alpha, beta and delta comprise a regulatory subcomplex and subunits epsilon and gamma comprise a catalytic subcomplex. Within the complex, the hexameric regulatory complex resides at the center, with the two heterodimeric catalytic subcomplexes bound on opposite sides.</text>
</comment>
<sequence length="495" mass="53698">MSEEQPKASANKKEDKSKKPNPNIVIPPKKPKLSKAERRALQEKQRAAKASGGGGGGKKPNAAAAAAAAAEGSGKKQEKEDKKKDSVVAQQQSGGGDVEEEVYKGGSKTLSLFSHLPQYRDPAQNKHEFSGVTLGKDTTTPESSDRLPPQVLSLGLQYADGSIRGGNARCKAMLRTFQSILQSYTPSPHTKDYRHDLDTRIIKPAFQYWTSKCRTHSVSMGNAFTFLKLAVASLPRDLPLKEVVEQLNDTIDAYIQERIIFADQVITKHACTKIGNGDVILTHAKSDVVELILLKAASKGKTFRVIVVDSRPLLEGRALVNKLVSAGIECSYILLNALSYVMMREVTKVFLGAAALMSDGSVLSRVGTGCVALMAHANKIPVLFCCETYKISSRVQLESITGNELGNPDDVVCTSTCAMDHSLDNVNNNNKAKDSVLTDWKDRPNLKLLNLLYDLTPSEYVSGIVTEVGILPPTSVAVLLREMNPQDNDSVFKSG</sequence>
<evidence type="ECO:0000256" key="2">
    <source>
        <dbReference type="ARBA" id="ARBA00007251"/>
    </source>
</evidence>
<evidence type="ECO:0000313" key="11">
    <source>
        <dbReference type="EMBL" id="CAE4588354.1"/>
    </source>
</evidence>
<dbReference type="SUPFAM" id="SSF100950">
    <property type="entry name" value="NagB/RpiA/CoA transferase-like"/>
    <property type="match status" value="1"/>
</dbReference>
<keyword evidence="5" id="KW-0648">Protein biosynthesis</keyword>
<dbReference type="InterPro" id="IPR042529">
    <property type="entry name" value="IF_2B-like_C"/>
</dbReference>
<feature type="compositionally biased region" description="Basic and acidic residues" evidence="10">
    <location>
        <begin position="34"/>
        <end position="46"/>
    </location>
</feature>
<comment type="subcellular location">
    <subcellularLocation>
        <location evidence="1">Cytoplasm</location>
        <location evidence="1">Cytosol</location>
    </subcellularLocation>
</comment>
<evidence type="ECO:0000256" key="8">
    <source>
        <dbReference type="ARBA" id="ARBA00046432"/>
    </source>
</evidence>
<dbReference type="EMBL" id="HBNS01006299">
    <property type="protein sequence ID" value="CAE4588354.1"/>
    <property type="molecule type" value="Transcribed_RNA"/>
</dbReference>
<dbReference type="InterPro" id="IPR037171">
    <property type="entry name" value="NagB/RpiA_transferase-like"/>
</dbReference>
<dbReference type="GO" id="GO:0005829">
    <property type="term" value="C:cytosol"/>
    <property type="evidence" value="ECO:0007669"/>
    <property type="project" value="UniProtKB-SubCell"/>
</dbReference>
<feature type="compositionally biased region" description="Basic and acidic residues" evidence="10">
    <location>
        <begin position="1"/>
        <end position="18"/>
    </location>
</feature>
<dbReference type="Pfam" id="PF01008">
    <property type="entry name" value="IF-2B"/>
    <property type="match status" value="1"/>
</dbReference>
<keyword evidence="3" id="KW-0963">Cytoplasm</keyword>
<keyword evidence="4" id="KW-0396">Initiation factor</keyword>
<name>A0A7S4QQ98_9STRA</name>
<dbReference type="InterPro" id="IPR000649">
    <property type="entry name" value="IF-2B-related"/>
</dbReference>
<reference evidence="11" key="1">
    <citation type="submission" date="2021-01" db="EMBL/GenBank/DDBJ databases">
        <authorList>
            <person name="Corre E."/>
            <person name="Pelletier E."/>
            <person name="Niang G."/>
            <person name="Scheremetjew M."/>
            <person name="Finn R."/>
            <person name="Kale V."/>
            <person name="Holt S."/>
            <person name="Cochrane G."/>
            <person name="Meng A."/>
            <person name="Brown T."/>
            <person name="Cohen L."/>
        </authorList>
    </citation>
    <scope>NUCLEOTIDE SEQUENCE</scope>
    <source>
        <strain evidence="11">GSO104</strain>
    </source>
</reference>
<evidence type="ECO:0000256" key="6">
    <source>
        <dbReference type="ARBA" id="ARBA00044147"/>
    </source>
</evidence>
<comment type="similarity">
    <text evidence="2 9">Belongs to the eIF-2B alpha/beta/delta subunits family.</text>
</comment>
<evidence type="ECO:0000256" key="5">
    <source>
        <dbReference type="ARBA" id="ARBA00022917"/>
    </source>
</evidence>
<feature type="compositionally biased region" description="Basic and acidic residues" evidence="10">
    <location>
        <begin position="73"/>
        <end position="86"/>
    </location>
</feature>